<comment type="similarity">
    <text evidence="2">Belongs to the peptidase S54 family.</text>
</comment>
<evidence type="ECO:0000256" key="5">
    <source>
        <dbReference type="ARBA" id="ARBA00022989"/>
    </source>
</evidence>
<dbReference type="InterPro" id="IPR050925">
    <property type="entry name" value="Rhomboid_protease_S54"/>
</dbReference>
<dbReference type="InterPro" id="IPR022764">
    <property type="entry name" value="Peptidase_S54_rhomboid_dom"/>
</dbReference>
<feature type="transmembrane region" description="Helical" evidence="7">
    <location>
        <begin position="33"/>
        <end position="59"/>
    </location>
</feature>
<feature type="transmembrane region" description="Helical" evidence="7">
    <location>
        <begin position="79"/>
        <end position="107"/>
    </location>
</feature>
<evidence type="ECO:0000256" key="3">
    <source>
        <dbReference type="ARBA" id="ARBA00022692"/>
    </source>
</evidence>
<keyword evidence="5 7" id="KW-1133">Transmembrane helix</keyword>
<comment type="caution">
    <text evidence="9">The sequence shown here is derived from an EMBL/GenBank/DDBJ whole genome shotgun (WGS) entry which is preliminary data.</text>
</comment>
<dbReference type="Gene3D" id="1.20.1540.10">
    <property type="entry name" value="Rhomboid-like"/>
    <property type="match status" value="1"/>
</dbReference>
<sequence length="474" mass="51108">MNKDVESLVPRSPFKAFPMGVDTSMLVARTRPLATYTIIAINVVVYLVSSVSRGFLSIAPDWLGRGGFVPVLLAADPQSAYRVLTAMFLHADLLHVFFNMYFLYVFGRPLEGALGSLRFLLLYLASGVIASVAHTAYGFLQGPYTLVVPAIGASGAISGVLGAYMMLFPGTRLSACFWFFLFPICYTMRAAYFLLFWFAMQVVYGYVGVGAAVAFFAHAGGFVAGMALLPLAINRGRHVILKRYAQLSQALFGIVFASGSRVPWGLGRASKTLLSLLLFLMLAGASYVYAFTTVGSEQTYIVELETTIGDMVSTSHVILIGENGELAPIGTEALPIASRIVFNRLWGANLIYNPGLSLKEFSSDQLVVKASVPACDRVYEVPVRIVSLKAKYDENGLMTRGSGLIYTQVINIRFEPPGCSVALGEPFSASFSIRIKPSGNLESLESATSAASLAVTLLALVVVLKLDKQLVIVG</sequence>
<evidence type="ECO:0000256" key="6">
    <source>
        <dbReference type="ARBA" id="ARBA00023136"/>
    </source>
</evidence>
<name>A0A7J3ZLT6_9CREN</name>
<keyword evidence="6 7" id="KW-0472">Membrane</keyword>
<evidence type="ECO:0000313" key="9">
    <source>
        <dbReference type="EMBL" id="HHQ81037.1"/>
    </source>
</evidence>
<dbReference type="GO" id="GO:0004252">
    <property type="term" value="F:serine-type endopeptidase activity"/>
    <property type="evidence" value="ECO:0007669"/>
    <property type="project" value="InterPro"/>
</dbReference>
<proteinExistence type="inferred from homology"/>
<organism evidence="9">
    <name type="scientific">Fervidicoccus fontis</name>
    <dbReference type="NCBI Taxonomy" id="683846"/>
    <lineage>
        <taxon>Archaea</taxon>
        <taxon>Thermoproteota</taxon>
        <taxon>Thermoprotei</taxon>
        <taxon>Fervidicoccales</taxon>
        <taxon>Fervidicoccaceae</taxon>
        <taxon>Fervidicoccus</taxon>
    </lineage>
</organism>
<dbReference type="GO" id="GO:0006508">
    <property type="term" value="P:proteolysis"/>
    <property type="evidence" value="ECO:0007669"/>
    <property type="project" value="UniProtKB-KW"/>
</dbReference>
<accession>A0A7J3ZLT6</accession>
<keyword evidence="4" id="KW-0378">Hydrolase</keyword>
<evidence type="ECO:0000256" key="4">
    <source>
        <dbReference type="ARBA" id="ARBA00022801"/>
    </source>
</evidence>
<feature type="domain" description="Peptidase S54 rhomboid" evidence="8">
    <location>
        <begin position="79"/>
        <end position="231"/>
    </location>
</feature>
<evidence type="ECO:0000256" key="2">
    <source>
        <dbReference type="ARBA" id="ARBA00009045"/>
    </source>
</evidence>
<feature type="transmembrane region" description="Helical" evidence="7">
    <location>
        <begin position="206"/>
        <end position="232"/>
    </location>
</feature>
<keyword evidence="9" id="KW-0645">Protease</keyword>
<feature type="transmembrane region" description="Helical" evidence="7">
    <location>
        <begin position="175"/>
        <end position="200"/>
    </location>
</feature>
<dbReference type="PANTHER" id="PTHR43731:SF14">
    <property type="entry name" value="PRESENILIN-ASSOCIATED RHOMBOID-LIKE PROTEIN, MITOCHONDRIAL"/>
    <property type="match status" value="1"/>
</dbReference>
<dbReference type="SUPFAM" id="SSF144091">
    <property type="entry name" value="Rhomboid-like"/>
    <property type="match status" value="1"/>
</dbReference>
<comment type="subcellular location">
    <subcellularLocation>
        <location evidence="1">Membrane</location>
        <topology evidence="1">Multi-pass membrane protein</topology>
    </subcellularLocation>
</comment>
<feature type="transmembrane region" description="Helical" evidence="7">
    <location>
        <begin position="119"/>
        <end position="140"/>
    </location>
</feature>
<gene>
    <name evidence="9" type="ORF">ENM78_06285</name>
</gene>
<feature type="transmembrane region" description="Helical" evidence="7">
    <location>
        <begin position="146"/>
        <end position="168"/>
    </location>
</feature>
<dbReference type="EMBL" id="DRZC01000080">
    <property type="protein sequence ID" value="HHQ81037.1"/>
    <property type="molecule type" value="Genomic_DNA"/>
</dbReference>
<feature type="transmembrane region" description="Helical" evidence="7">
    <location>
        <begin position="272"/>
        <end position="291"/>
    </location>
</feature>
<dbReference type="InterPro" id="IPR035952">
    <property type="entry name" value="Rhomboid-like_sf"/>
</dbReference>
<reference evidence="9" key="1">
    <citation type="journal article" date="2020" name="mSystems">
        <title>Genome- and Community-Level Interaction Insights into Carbon Utilization and Element Cycling Functions of Hydrothermarchaeota in Hydrothermal Sediment.</title>
        <authorList>
            <person name="Zhou Z."/>
            <person name="Liu Y."/>
            <person name="Xu W."/>
            <person name="Pan J."/>
            <person name="Luo Z.H."/>
            <person name="Li M."/>
        </authorList>
    </citation>
    <scope>NUCLEOTIDE SEQUENCE [LARGE SCALE GENOMIC DNA]</scope>
    <source>
        <strain evidence="9">SpSt-1116</strain>
    </source>
</reference>
<evidence type="ECO:0000256" key="7">
    <source>
        <dbReference type="SAM" id="Phobius"/>
    </source>
</evidence>
<keyword evidence="3 7" id="KW-0812">Transmembrane</keyword>
<protein>
    <submittedName>
        <fullName evidence="9">Rhomboid family intramembrane serine protease</fullName>
    </submittedName>
</protein>
<dbReference type="AlphaFoldDB" id="A0A7J3ZLT6"/>
<dbReference type="GO" id="GO:0016020">
    <property type="term" value="C:membrane"/>
    <property type="evidence" value="ECO:0007669"/>
    <property type="project" value="UniProtKB-SubCell"/>
</dbReference>
<evidence type="ECO:0000256" key="1">
    <source>
        <dbReference type="ARBA" id="ARBA00004141"/>
    </source>
</evidence>
<evidence type="ECO:0000259" key="8">
    <source>
        <dbReference type="Pfam" id="PF01694"/>
    </source>
</evidence>
<dbReference type="PANTHER" id="PTHR43731">
    <property type="entry name" value="RHOMBOID PROTEASE"/>
    <property type="match status" value="1"/>
</dbReference>
<dbReference type="Pfam" id="PF01694">
    <property type="entry name" value="Rhomboid"/>
    <property type="match status" value="1"/>
</dbReference>